<dbReference type="EMBL" id="BAAATA010000016">
    <property type="protein sequence ID" value="GAA2492769.1"/>
    <property type="molecule type" value="Genomic_DNA"/>
</dbReference>
<dbReference type="Pfam" id="PF13826">
    <property type="entry name" value="Monooxy_af470-like"/>
    <property type="match status" value="1"/>
</dbReference>
<reference evidence="1 2" key="1">
    <citation type="journal article" date="2019" name="Int. J. Syst. Evol. Microbiol.">
        <title>The Global Catalogue of Microorganisms (GCM) 10K type strain sequencing project: providing services to taxonomists for standard genome sequencing and annotation.</title>
        <authorList>
            <consortium name="The Broad Institute Genomics Platform"/>
            <consortium name="The Broad Institute Genome Sequencing Center for Infectious Disease"/>
            <person name="Wu L."/>
            <person name="Ma J."/>
        </authorList>
    </citation>
    <scope>NUCLEOTIDE SEQUENCE [LARGE SCALE GENOMIC DNA]</scope>
    <source>
        <strain evidence="1 2">JCM 6307</strain>
    </source>
</reference>
<name>A0ABN3M0S7_9ACTN</name>
<organism evidence="1 2">
    <name type="scientific">Streptomyces thermolineatus</name>
    <dbReference type="NCBI Taxonomy" id="44033"/>
    <lineage>
        <taxon>Bacteria</taxon>
        <taxon>Bacillati</taxon>
        <taxon>Actinomycetota</taxon>
        <taxon>Actinomycetes</taxon>
        <taxon>Kitasatosporales</taxon>
        <taxon>Streptomycetaceae</taxon>
        <taxon>Streptomyces</taxon>
    </lineage>
</organism>
<accession>A0ABN3M0S7</accession>
<dbReference type="Proteomes" id="UP001501358">
    <property type="component" value="Unassembled WGS sequence"/>
</dbReference>
<evidence type="ECO:0000313" key="1">
    <source>
        <dbReference type="EMBL" id="GAA2492769.1"/>
    </source>
</evidence>
<protein>
    <submittedName>
        <fullName evidence="1">DUF4188 domain-containing protein</fullName>
    </submittedName>
</protein>
<dbReference type="InterPro" id="IPR025444">
    <property type="entry name" value="Monooxy_af470"/>
</dbReference>
<sequence length="169" mass="19208">MVAEMPTEQEAARLLEERRTAGAEGEVVVLLIGMRINRFAAVRSWLPVMTGMLRMLRELEGDREAGLLWHRRLTASPREYTVVQYWESAGKLLAYASDRGKRHHPAWVDFYRRARRSRGRVGIWHETYVVPAGSHESIYWGMPPYGLSAAHGAVPLARRGLTAGERLGR</sequence>
<proteinExistence type="predicted"/>
<keyword evidence="2" id="KW-1185">Reference proteome</keyword>
<gene>
    <name evidence="1" type="ORF">GCM10010406_31100</name>
</gene>
<evidence type="ECO:0000313" key="2">
    <source>
        <dbReference type="Proteomes" id="UP001501358"/>
    </source>
</evidence>
<dbReference type="RefSeq" id="WP_344383776.1">
    <property type="nucleotide sequence ID" value="NZ_BAAATA010000016.1"/>
</dbReference>
<comment type="caution">
    <text evidence="1">The sequence shown here is derived from an EMBL/GenBank/DDBJ whole genome shotgun (WGS) entry which is preliminary data.</text>
</comment>